<organism evidence="2">
    <name type="scientific">Guillardia theta (strain CCMP2712)</name>
    <name type="common">Cryptophyte</name>
    <dbReference type="NCBI Taxonomy" id="905079"/>
    <lineage>
        <taxon>Eukaryota</taxon>
        <taxon>Cryptophyceae</taxon>
        <taxon>Pyrenomonadales</taxon>
        <taxon>Geminigeraceae</taxon>
        <taxon>Guillardia</taxon>
    </lineage>
</organism>
<dbReference type="Proteomes" id="UP000011087">
    <property type="component" value="Unassembled WGS sequence"/>
</dbReference>
<proteinExistence type="predicted"/>
<name>L1J1S2_GUITC</name>
<protein>
    <recommendedName>
        <fullName evidence="5">R3H domain-containing protein</fullName>
    </recommendedName>
</protein>
<dbReference type="PaxDb" id="55529-EKX42456"/>
<evidence type="ECO:0000256" key="1">
    <source>
        <dbReference type="SAM" id="MobiDB-lite"/>
    </source>
</evidence>
<reference evidence="2 4" key="1">
    <citation type="journal article" date="2012" name="Nature">
        <title>Algal genomes reveal evolutionary mosaicism and the fate of nucleomorphs.</title>
        <authorList>
            <consortium name="DOE Joint Genome Institute"/>
            <person name="Curtis B.A."/>
            <person name="Tanifuji G."/>
            <person name="Burki F."/>
            <person name="Gruber A."/>
            <person name="Irimia M."/>
            <person name="Maruyama S."/>
            <person name="Arias M.C."/>
            <person name="Ball S.G."/>
            <person name="Gile G.H."/>
            <person name="Hirakawa Y."/>
            <person name="Hopkins J.F."/>
            <person name="Kuo A."/>
            <person name="Rensing S.A."/>
            <person name="Schmutz J."/>
            <person name="Symeonidi A."/>
            <person name="Elias M."/>
            <person name="Eveleigh R.J."/>
            <person name="Herman E.K."/>
            <person name="Klute M.J."/>
            <person name="Nakayama T."/>
            <person name="Obornik M."/>
            <person name="Reyes-Prieto A."/>
            <person name="Armbrust E.V."/>
            <person name="Aves S.J."/>
            <person name="Beiko R.G."/>
            <person name="Coutinho P."/>
            <person name="Dacks J.B."/>
            <person name="Durnford D.G."/>
            <person name="Fast N.M."/>
            <person name="Green B.R."/>
            <person name="Grisdale C.J."/>
            <person name="Hempel F."/>
            <person name="Henrissat B."/>
            <person name="Hoppner M.P."/>
            <person name="Ishida K."/>
            <person name="Kim E."/>
            <person name="Koreny L."/>
            <person name="Kroth P.G."/>
            <person name="Liu Y."/>
            <person name="Malik S.B."/>
            <person name="Maier U.G."/>
            <person name="McRose D."/>
            <person name="Mock T."/>
            <person name="Neilson J.A."/>
            <person name="Onodera N.T."/>
            <person name="Poole A.M."/>
            <person name="Pritham E.J."/>
            <person name="Richards T.A."/>
            <person name="Rocap G."/>
            <person name="Roy S.W."/>
            <person name="Sarai C."/>
            <person name="Schaack S."/>
            <person name="Shirato S."/>
            <person name="Slamovits C.H."/>
            <person name="Spencer D.F."/>
            <person name="Suzuki S."/>
            <person name="Worden A.Z."/>
            <person name="Zauner S."/>
            <person name="Barry K."/>
            <person name="Bell C."/>
            <person name="Bharti A.K."/>
            <person name="Crow J.A."/>
            <person name="Grimwood J."/>
            <person name="Kramer R."/>
            <person name="Lindquist E."/>
            <person name="Lucas S."/>
            <person name="Salamov A."/>
            <person name="McFadden G.I."/>
            <person name="Lane C.E."/>
            <person name="Keeling P.J."/>
            <person name="Gray M.W."/>
            <person name="Grigoriev I.V."/>
            <person name="Archibald J.M."/>
        </authorList>
    </citation>
    <scope>NUCLEOTIDE SEQUENCE</scope>
    <source>
        <strain evidence="2 4">CCMP2712</strain>
    </source>
</reference>
<dbReference type="InterPro" id="IPR051937">
    <property type="entry name" value="R3H_domain_containing"/>
</dbReference>
<feature type="region of interest" description="Disordered" evidence="1">
    <location>
        <begin position="404"/>
        <end position="464"/>
    </location>
</feature>
<dbReference type="OrthoDB" id="278430at2759"/>
<dbReference type="EnsemblProtists" id="EKX42456">
    <property type="protein sequence ID" value="EKX42456"/>
    <property type="gene ID" value="GUITHDRAFT_111429"/>
</dbReference>
<dbReference type="HOGENOM" id="CLU_589824_0_0_1"/>
<dbReference type="PANTHER" id="PTHR15672:SF25">
    <property type="entry name" value="OS01G0100600 PROTEIN"/>
    <property type="match status" value="1"/>
</dbReference>
<dbReference type="RefSeq" id="XP_005829436.1">
    <property type="nucleotide sequence ID" value="XM_005829379.1"/>
</dbReference>
<evidence type="ECO:0000313" key="3">
    <source>
        <dbReference type="EnsemblProtists" id="EKX42456"/>
    </source>
</evidence>
<dbReference type="AlphaFoldDB" id="L1J1S2"/>
<keyword evidence="4" id="KW-1185">Reference proteome</keyword>
<dbReference type="GeneID" id="17299184"/>
<evidence type="ECO:0008006" key="5">
    <source>
        <dbReference type="Google" id="ProtNLM"/>
    </source>
</evidence>
<dbReference type="GO" id="GO:0003676">
    <property type="term" value="F:nucleic acid binding"/>
    <property type="evidence" value="ECO:0007669"/>
    <property type="project" value="InterPro"/>
</dbReference>
<accession>L1J1S2</accession>
<reference evidence="3" key="3">
    <citation type="submission" date="2015-06" db="UniProtKB">
        <authorList>
            <consortium name="EnsemblProtists"/>
        </authorList>
    </citation>
    <scope>IDENTIFICATION</scope>
</reference>
<dbReference type="KEGG" id="gtt:GUITHDRAFT_111429"/>
<evidence type="ECO:0000313" key="4">
    <source>
        <dbReference type="Proteomes" id="UP000011087"/>
    </source>
</evidence>
<evidence type="ECO:0000313" key="2">
    <source>
        <dbReference type="EMBL" id="EKX42456.1"/>
    </source>
</evidence>
<dbReference type="EMBL" id="JH993016">
    <property type="protein sequence ID" value="EKX42456.1"/>
    <property type="molecule type" value="Genomic_DNA"/>
</dbReference>
<reference evidence="4" key="2">
    <citation type="submission" date="2012-11" db="EMBL/GenBank/DDBJ databases">
        <authorList>
            <person name="Kuo A."/>
            <person name="Curtis B.A."/>
            <person name="Tanifuji G."/>
            <person name="Burki F."/>
            <person name="Gruber A."/>
            <person name="Irimia M."/>
            <person name="Maruyama S."/>
            <person name="Arias M.C."/>
            <person name="Ball S.G."/>
            <person name="Gile G.H."/>
            <person name="Hirakawa Y."/>
            <person name="Hopkins J.F."/>
            <person name="Rensing S.A."/>
            <person name="Schmutz J."/>
            <person name="Symeonidi A."/>
            <person name="Elias M."/>
            <person name="Eveleigh R.J."/>
            <person name="Herman E.K."/>
            <person name="Klute M.J."/>
            <person name="Nakayama T."/>
            <person name="Obornik M."/>
            <person name="Reyes-Prieto A."/>
            <person name="Armbrust E.V."/>
            <person name="Aves S.J."/>
            <person name="Beiko R.G."/>
            <person name="Coutinho P."/>
            <person name="Dacks J.B."/>
            <person name="Durnford D.G."/>
            <person name="Fast N.M."/>
            <person name="Green B.R."/>
            <person name="Grisdale C."/>
            <person name="Hempe F."/>
            <person name="Henrissat B."/>
            <person name="Hoppner M.P."/>
            <person name="Ishida K.-I."/>
            <person name="Kim E."/>
            <person name="Koreny L."/>
            <person name="Kroth P.G."/>
            <person name="Liu Y."/>
            <person name="Malik S.-B."/>
            <person name="Maier U.G."/>
            <person name="McRose D."/>
            <person name="Mock T."/>
            <person name="Neilson J.A."/>
            <person name="Onodera N.T."/>
            <person name="Poole A.M."/>
            <person name="Pritham E.J."/>
            <person name="Richards T.A."/>
            <person name="Rocap G."/>
            <person name="Roy S.W."/>
            <person name="Sarai C."/>
            <person name="Schaack S."/>
            <person name="Shirato S."/>
            <person name="Slamovits C.H."/>
            <person name="Spencer D.F."/>
            <person name="Suzuki S."/>
            <person name="Worden A.Z."/>
            <person name="Zauner S."/>
            <person name="Barry K."/>
            <person name="Bell C."/>
            <person name="Bharti A.K."/>
            <person name="Crow J.A."/>
            <person name="Grimwood J."/>
            <person name="Kramer R."/>
            <person name="Lindquist E."/>
            <person name="Lucas S."/>
            <person name="Salamov A."/>
            <person name="McFadden G.I."/>
            <person name="Lane C.E."/>
            <person name="Keeling P.J."/>
            <person name="Gray M.W."/>
            <person name="Grigoriev I.V."/>
            <person name="Archibald J.M."/>
        </authorList>
    </citation>
    <scope>NUCLEOTIDE SEQUENCE</scope>
    <source>
        <strain evidence="4">CCMP2712</strain>
    </source>
</reference>
<dbReference type="PANTHER" id="PTHR15672">
    <property type="entry name" value="CAMP-REGULATED PHOSPHOPROTEIN 21 RELATED R3H DOMAIN CONTAINING PROTEIN"/>
    <property type="match status" value="1"/>
</dbReference>
<dbReference type="Gene3D" id="3.30.1370.50">
    <property type="entry name" value="R3H-like domain"/>
    <property type="match status" value="1"/>
</dbReference>
<feature type="compositionally biased region" description="Polar residues" evidence="1">
    <location>
        <begin position="404"/>
        <end position="458"/>
    </location>
</feature>
<gene>
    <name evidence="2" type="ORF">GUITHDRAFT_111429</name>
</gene>
<sequence length="464" mass="51152">MANQDDLPPDSWDEAEEEALVSRMKTAEIANDTNASEEMLNKVGSLIYALPDIYVWLSKALQNPKERSTLLKLDEQFERFLSNPELQHIRFKGVSEKHISMVKCVADLFLLKTSSSGDGSICISKTARSTVPESRFGEPRHVAGRQIKPMEAKPSEQEVKVMRRDVAQRQDDRAARLAGNRNIFKLEHEFSTNKTLRMKLQHRLKPALLQQLLMRQAPPMSKQVLTPVLASGFSAGRGKREGPLPDQAESKANPQAPRMPKKAVMTNKLADLQDPDYDRSRYGPKPLKYPMSLSAGAQEFLPEREWGNESPQFGMGELPTGIPPPVPHPSMGWPGPLNGMGPSYPMWNMGGWGLQPSIPSHLNFPGDLPFSSNGFPSAFPPPQQLDAKMPAMGMYYQGGAESFSSGSYSNGLQPIGSSDGFSGLDPTSSQVRDYVANGSTNIENSQSEPYHDSSSYQSDFPALG</sequence>
<feature type="region of interest" description="Disordered" evidence="1">
    <location>
        <begin position="233"/>
        <end position="278"/>
    </location>
</feature>
<dbReference type="InterPro" id="IPR036867">
    <property type="entry name" value="R3H_dom_sf"/>
</dbReference>
<dbReference type="STRING" id="905079.L1J1S2"/>